<dbReference type="EMBL" id="JAUTXT010000023">
    <property type="protein sequence ID" value="KAK3673784.1"/>
    <property type="molecule type" value="Genomic_DNA"/>
</dbReference>
<feature type="region of interest" description="Disordered" evidence="1">
    <location>
        <begin position="45"/>
        <end position="124"/>
    </location>
</feature>
<reference evidence="2" key="1">
    <citation type="submission" date="2023-07" db="EMBL/GenBank/DDBJ databases">
        <title>Black Yeasts Isolated from many extreme environments.</title>
        <authorList>
            <person name="Coleine C."/>
            <person name="Stajich J.E."/>
            <person name="Selbmann L."/>
        </authorList>
    </citation>
    <scope>NUCLEOTIDE SEQUENCE</scope>
    <source>
        <strain evidence="2">CCFEE 5485</strain>
    </source>
</reference>
<protein>
    <submittedName>
        <fullName evidence="2">Uncharacterized protein</fullName>
    </submittedName>
</protein>
<evidence type="ECO:0000256" key="1">
    <source>
        <dbReference type="SAM" id="MobiDB-lite"/>
    </source>
</evidence>
<dbReference type="Proteomes" id="UP001274830">
    <property type="component" value="Unassembled WGS sequence"/>
</dbReference>
<evidence type="ECO:0000313" key="3">
    <source>
        <dbReference type="Proteomes" id="UP001274830"/>
    </source>
</evidence>
<dbReference type="PANTHER" id="PTHR38887:SF1">
    <property type="entry name" value="RAS MODIFICATION PROTEIN ERF4"/>
    <property type="match status" value="1"/>
</dbReference>
<dbReference type="AlphaFoldDB" id="A0AAE0WL97"/>
<evidence type="ECO:0000313" key="2">
    <source>
        <dbReference type="EMBL" id="KAK3673784.1"/>
    </source>
</evidence>
<accession>A0AAE0WL97</accession>
<name>A0AAE0WL97_9PEZI</name>
<organism evidence="2 3">
    <name type="scientific">Recurvomyces mirabilis</name>
    <dbReference type="NCBI Taxonomy" id="574656"/>
    <lineage>
        <taxon>Eukaryota</taxon>
        <taxon>Fungi</taxon>
        <taxon>Dikarya</taxon>
        <taxon>Ascomycota</taxon>
        <taxon>Pezizomycotina</taxon>
        <taxon>Dothideomycetes</taxon>
        <taxon>Dothideomycetidae</taxon>
        <taxon>Mycosphaerellales</taxon>
        <taxon>Teratosphaeriaceae</taxon>
        <taxon>Recurvomyces</taxon>
    </lineage>
</organism>
<comment type="caution">
    <text evidence="2">The sequence shown here is derived from an EMBL/GenBank/DDBJ whole genome shotgun (WGS) entry which is preliminary data.</text>
</comment>
<proteinExistence type="predicted"/>
<dbReference type="PANTHER" id="PTHR38887">
    <property type="entry name" value="CHROMOSOME 21, WHOLE GENOME SHOTGUN SEQUENCE"/>
    <property type="match status" value="1"/>
</dbReference>
<keyword evidence="3" id="KW-1185">Reference proteome</keyword>
<gene>
    <name evidence="2" type="ORF">LTR78_006338</name>
</gene>
<feature type="compositionally biased region" description="Low complexity" evidence="1">
    <location>
        <begin position="94"/>
        <end position="104"/>
    </location>
</feature>
<dbReference type="InterPro" id="IPR053221">
    <property type="entry name" value="Burnettramic_acid_biosynth"/>
</dbReference>
<sequence>MDTDKQVVSLETLSGVENPPIVLEQGRRTGLIQPTHEADKEVVSSWQTLSREENAPIPVEMEKQDDIKSGVNAMDAPSPTSSLPPPYEARDRSLSTSSSNDLASPLEPDSTTARPMPRPEDRSAVGHLLRWVPRSSRIPLEKMPRLDRPVIIPQLDVPPVGESVPFQRCYSDVLAAHDIPMTEFLSFLDGLSIAQALNAAAQGLKMLGAGISFVPIPLIPLAGRGISALSGTGSGKSSTRARLYISEAVSQYFAPRGLRLSMVKDDDLGTRVIRLPPGKPSLAPLTEQTLTDSICTRRLNALEPYVAPLGYDVPASGDDVKSVDKLARKHLYYRIGREAKDLARSREEQFRGRGFEGAVEEEKKCSRLRWLVIEEFR</sequence>
<feature type="compositionally biased region" description="Basic and acidic residues" evidence="1">
    <location>
        <begin position="50"/>
        <end position="68"/>
    </location>
</feature>